<evidence type="ECO:0000259" key="3">
    <source>
        <dbReference type="Pfam" id="PF13524"/>
    </source>
</evidence>
<dbReference type="EMBL" id="VFPN01000002">
    <property type="protein sequence ID" value="TQM63405.1"/>
    <property type="molecule type" value="Genomic_DNA"/>
</dbReference>
<dbReference type="InterPro" id="IPR001173">
    <property type="entry name" value="Glyco_trans_2-like"/>
</dbReference>
<organism evidence="4 5">
    <name type="scientific">Klugiella xanthotipulae</name>
    <dbReference type="NCBI Taxonomy" id="244735"/>
    <lineage>
        <taxon>Bacteria</taxon>
        <taxon>Bacillati</taxon>
        <taxon>Actinomycetota</taxon>
        <taxon>Actinomycetes</taxon>
        <taxon>Micrococcales</taxon>
        <taxon>Microbacteriaceae</taxon>
        <taxon>Klugiella</taxon>
    </lineage>
</organism>
<dbReference type="PANTHER" id="PTHR43179:SF7">
    <property type="entry name" value="RHAMNOSYLTRANSFERASE WBBL"/>
    <property type="match status" value="1"/>
</dbReference>
<evidence type="ECO:0000256" key="1">
    <source>
        <dbReference type="SAM" id="MobiDB-lite"/>
    </source>
</evidence>
<gene>
    <name evidence="4" type="ORF">FB466_1667</name>
</gene>
<feature type="region of interest" description="Disordered" evidence="1">
    <location>
        <begin position="534"/>
        <end position="554"/>
    </location>
</feature>
<dbReference type="OrthoDB" id="5165900at2"/>
<evidence type="ECO:0000313" key="4">
    <source>
        <dbReference type="EMBL" id="TQM63405.1"/>
    </source>
</evidence>
<comment type="caution">
    <text evidence="4">The sequence shown here is derived from an EMBL/GenBank/DDBJ whole genome shotgun (WGS) entry which is preliminary data.</text>
</comment>
<evidence type="ECO:0000313" key="5">
    <source>
        <dbReference type="Proteomes" id="UP000318331"/>
    </source>
</evidence>
<dbReference type="GO" id="GO:0016740">
    <property type="term" value="F:transferase activity"/>
    <property type="evidence" value="ECO:0007669"/>
    <property type="project" value="UniProtKB-KW"/>
</dbReference>
<dbReference type="CDD" id="cd00761">
    <property type="entry name" value="Glyco_tranf_GTA_type"/>
    <property type="match status" value="1"/>
</dbReference>
<dbReference type="AlphaFoldDB" id="A0A543HYS5"/>
<dbReference type="Pfam" id="PF13524">
    <property type="entry name" value="Glyco_trans_1_2"/>
    <property type="match status" value="1"/>
</dbReference>
<proteinExistence type="predicted"/>
<dbReference type="Pfam" id="PF00535">
    <property type="entry name" value="Glycos_transf_2"/>
    <property type="match status" value="1"/>
</dbReference>
<sequence>MTTPASAPTGITRVIERAIGGLVSRSTLIDLKSVIQRPLWLRSRLVHKEYYESQLDRTFPSLHAAERHYLTTGWKMGLLPNQFCVAPEARADIYASRHIREWVLAATPVEEPELRLITPDYGSTVPRATRHTGGIVGHQLSRLPSQLRHAHFRDADGRMLTWDDVILSTLHNRMVFRTIAASPLFDLDYYAAQTGLTFLSREAAINHYLETGEILGYSPSPLFEPEWYLNHLVEYQPDPTVNQLFHFLSIGQDAPASPIFDGHRYGELFPEAPDHPGGRAGHFLERAETDRTLETCPSNPNVPHPEWVTVRERALTAAAEYCAHRALTGRGLPPTPPQRLAAPAPATDAAAASSVTILVSVTQISVESMEPINTLLAQTHTDWELLICGTAEEALSRTRFVNALVERDPRIRVVTTEGRRTAALNEAADAGTRQTITVWNGSEAWSPDRLSSLLTTGGTDTGLRYAQAVWASGAAADVPGYTPAERQLWLGPTSLRGFLVSYELFIREGRFSTDLDALVEWDFLVRTASIVTGQRRGRPAERPGPEAPPALSPPVDRDLAIIQARTLERWDEVATGLPQRNAALSSILLYVRSGWENALTALTALRATTPADVEIIVVCDGTPRSTSAVLTLASLTDRRVQIIRTPARVERSVALNLACARSTGNRIVLADENVVVADGWFEALSRVLARDGVAGVQPLLLDSDDTVFTAGTVYAADEALPSRFLSGFPGEDGVQAEGYAFAAACGLLLMVPAAAFCGVAGFRAAYLEEHGDTDLCQRITRTVEGHFRTVTETTARRLVAHSAPLPADTAQLRAAADSAHFQRAWSETPARTDREVFGSGSLTTTGTLAGRRLPGTSVRRAHFQVARPARRVPSGPAAGLPSLRWAIKNPAHAGPRGAQWGDTFFANDLAAGLRALGQEVVIDRQPAHERPDSTHLDDVTVTLRGLERFVPQPGATNILWIISHPELVTTDELTSGYQLVYAASTGWASEASAQLKIPVRPLLQAANTQRFHPRAEPHSAAEHDVLFVGRTRRVFRPIVRDAIEAGARLDVYGDDWETFIPAHFVKAHSLPNATLPEAYRTARIVLNDHWSVMAAQGFYSNRLFEAVASGARVISDPVEGIEELFHGTVKTYGNIDELRLLLAEDSPLWPDEVTFRRAAEAVAREHTFVRRAQTLLGDVLTERGIAHPL</sequence>
<dbReference type="RefSeq" id="WP_141917469.1">
    <property type="nucleotide sequence ID" value="NZ_BAAAYS010000011.1"/>
</dbReference>
<accession>A0A543HYS5</accession>
<dbReference type="SUPFAM" id="SSF53448">
    <property type="entry name" value="Nucleotide-diphospho-sugar transferases"/>
    <property type="match status" value="2"/>
</dbReference>
<keyword evidence="5" id="KW-1185">Reference proteome</keyword>
<dbReference type="InterPro" id="IPR029044">
    <property type="entry name" value="Nucleotide-diphossugar_trans"/>
</dbReference>
<feature type="domain" description="Spore protein YkvP/CgeB glycosyl transferase-like" evidence="3">
    <location>
        <begin position="1031"/>
        <end position="1176"/>
    </location>
</feature>
<keyword evidence="4" id="KW-0808">Transferase</keyword>
<feature type="domain" description="Glycosyltransferase 2-like" evidence="2">
    <location>
        <begin position="595"/>
        <end position="709"/>
    </location>
</feature>
<dbReference type="PANTHER" id="PTHR43179">
    <property type="entry name" value="RHAMNOSYLTRANSFERASE WBBL"/>
    <property type="match status" value="1"/>
</dbReference>
<name>A0A543HYS5_9MICO</name>
<reference evidence="4 5" key="1">
    <citation type="submission" date="2019-06" db="EMBL/GenBank/DDBJ databases">
        <title>Sequencing the genomes of 1000 actinobacteria strains.</title>
        <authorList>
            <person name="Klenk H.-P."/>
        </authorList>
    </citation>
    <scope>NUCLEOTIDE SEQUENCE [LARGE SCALE GENOMIC DNA]</scope>
    <source>
        <strain evidence="4 5">DSM 18031</strain>
    </source>
</reference>
<protein>
    <submittedName>
        <fullName evidence="4">Glycosyl transferase family 2</fullName>
    </submittedName>
</protein>
<dbReference type="Gene3D" id="3.90.550.10">
    <property type="entry name" value="Spore Coat Polysaccharide Biosynthesis Protein SpsA, Chain A"/>
    <property type="match status" value="1"/>
</dbReference>
<dbReference type="InterPro" id="IPR055259">
    <property type="entry name" value="YkvP/CgeB_Glyco_trans-like"/>
</dbReference>
<evidence type="ECO:0000259" key="2">
    <source>
        <dbReference type="Pfam" id="PF00535"/>
    </source>
</evidence>
<dbReference type="Proteomes" id="UP000318331">
    <property type="component" value="Unassembled WGS sequence"/>
</dbReference>